<dbReference type="OrthoDB" id="270568at2759"/>
<dbReference type="AlphaFoldDB" id="A0A6A4MHF3"/>
<sequence length="767" mass="84971">MVLEPHARRVDEGFSEARVLAEVALFPDKIRVASGRRAVAMATGVIDRIHKHGQVEKQVLVVVTSDWSVMCFDHNLHKLWETNLQEDFPHNAHHREISISISNYTLKHGDAGLIIVGGRMEVQPHIFVDPFEEIGMAEKNAEQHRRSATEKENIDSMNLLRPTQASENSGTVDLRHFAFYAYAGRTGTLRWSRKNENMEAHSSDALHLIPQHNYKLDAHALNSRHPGEFLSFSCVWSPIHLVLPFVFIHVDDVLRFTVYSHSCCFSILVGGWGVVFPVYLWLILTSQFGIDMCFLPLEVDVLDWYLTHIELNITDDVQRDLIAVYFHAAMSCAAGEFRESILGVMPHHWDRREDTLLKLAHFKRHKRKPLKKTGGKATSYPFHKPEENHPPGKDSTGKIPNLIGQAAKYAGSAKSKKPMNYIPTITNYTQLWWVPNVVVAHQKEGIEAVHLASGRTICKLHLQEGGLHADINGDGVLDHVQVVGGNGAEQTVVSGSMEVLRPCWAVATSGVPVREQLFNASICHHSHFNFFQHGEFSRSLGRTVDVSSLEVATPILIPKSDGHRHRKGSHGDVVFLTNRGEVTSYSPGLHGHDAVWQWQLLTGASWSNLPSPSGMMEAGTVVPTLKSFSLRAHDNQQLVLAAGDQEAVVLSSGGSLLATVVLPSAPTHALICEDFSNDGLTDLILVTSNGVYGFVQTRQPGALFFSMLVGCLIIVMGVLFVSQHLNSIKGKPRELGNIEDFQWTLFALLGFRSLLSGRGLACGSSIL</sequence>
<protein>
    <recommendedName>
        <fullName evidence="5">FG-GAP repeat-containing protein</fullName>
    </recommendedName>
</protein>
<gene>
    <name evidence="3" type="ORF">C3L33_01071</name>
</gene>
<dbReference type="EMBL" id="QEFC01000064">
    <property type="protein sequence ID" value="KAE9467011.1"/>
    <property type="molecule type" value="Genomic_DNA"/>
</dbReference>
<feature type="non-terminal residue" evidence="3">
    <location>
        <position position="1"/>
    </location>
</feature>
<evidence type="ECO:0000256" key="1">
    <source>
        <dbReference type="SAM" id="MobiDB-lite"/>
    </source>
</evidence>
<dbReference type="PANTHER" id="PTHR34284:SF1">
    <property type="entry name" value="FG-GAP REPEAT-CONTAINING PROTEIN"/>
    <property type="match status" value="1"/>
</dbReference>
<evidence type="ECO:0000313" key="4">
    <source>
        <dbReference type="Proteomes" id="UP000428333"/>
    </source>
</evidence>
<feature type="transmembrane region" description="Helical" evidence="2">
    <location>
        <begin position="229"/>
        <end position="250"/>
    </location>
</feature>
<evidence type="ECO:0000313" key="3">
    <source>
        <dbReference type="EMBL" id="KAE9467011.1"/>
    </source>
</evidence>
<dbReference type="PANTHER" id="PTHR34284">
    <property type="entry name" value="FG-GAP REPEAT-CONTAINING PROTEIN"/>
    <property type="match status" value="1"/>
</dbReference>
<keyword evidence="4" id="KW-1185">Reference proteome</keyword>
<name>A0A6A4MHF3_9ERIC</name>
<feature type="compositionally biased region" description="Basic and acidic residues" evidence="1">
    <location>
        <begin position="383"/>
        <end position="396"/>
    </location>
</feature>
<keyword evidence="2" id="KW-1133">Transmembrane helix</keyword>
<feature type="transmembrane region" description="Helical" evidence="2">
    <location>
        <begin position="702"/>
        <end position="721"/>
    </location>
</feature>
<keyword evidence="2" id="KW-0812">Transmembrane</keyword>
<proteinExistence type="predicted"/>
<feature type="region of interest" description="Disordered" evidence="1">
    <location>
        <begin position="367"/>
        <end position="396"/>
    </location>
</feature>
<evidence type="ECO:0008006" key="5">
    <source>
        <dbReference type="Google" id="ProtNLM"/>
    </source>
</evidence>
<organism evidence="3 4">
    <name type="scientific">Rhododendron williamsianum</name>
    <dbReference type="NCBI Taxonomy" id="262921"/>
    <lineage>
        <taxon>Eukaryota</taxon>
        <taxon>Viridiplantae</taxon>
        <taxon>Streptophyta</taxon>
        <taxon>Embryophyta</taxon>
        <taxon>Tracheophyta</taxon>
        <taxon>Spermatophyta</taxon>
        <taxon>Magnoliopsida</taxon>
        <taxon>eudicotyledons</taxon>
        <taxon>Gunneridae</taxon>
        <taxon>Pentapetalae</taxon>
        <taxon>asterids</taxon>
        <taxon>Ericales</taxon>
        <taxon>Ericaceae</taxon>
        <taxon>Ericoideae</taxon>
        <taxon>Rhodoreae</taxon>
        <taxon>Rhododendron</taxon>
    </lineage>
</organism>
<reference evidence="3 4" key="1">
    <citation type="journal article" date="2019" name="Genome Biol. Evol.">
        <title>The Rhododendron genome and chromosomal organization provide insight into shared whole-genome duplications across the heath family (Ericaceae).</title>
        <authorList>
            <person name="Soza V.L."/>
            <person name="Lindsley D."/>
            <person name="Waalkes A."/>
            <person name="Ramage E."/>
            <person name="Patwardhan R.P."/>
            <person name="Burton J.N."/>
            <person name="Adey A."/>
            <person name="Kumar A."/>
            <person name="Qiu R."/>
            <person name="Shendure J."/>
            <person name="Hall B."/>
        </authorList>
    </citation>
    <scope>NUCLEOTIDE SEQUENCE [LARGE SCALE GENOMIC DNA]</scope>
    <source>
        <strain evidence="3">RSF 1966-606</strain>
    </source>
</reference>
<dbReference type="Proteomes" id="UP000428333">
    <property type="component" value="Linkage Group LG01"/>
</dbReference>
<feature type="transmembrane region" description="Helical" evidence="2">
    <location>
        <begin position="256"/>
        <end position="282"/>
    </location>
</feature>
<comment type="caution">
    <text evidence="3">The sequence shown here is derived from an EMBL/GenBank/DDBJ whole genome shotgun (WGS) entry which is preliminary data.</text>
</comment>
<keyword evidence="2" id="KW-0472">Membrane</keyword>
<evidence type="ECO:0000256" key="2">
    <source>
        <dbReference type="SAM" id="Phobius"/>
    </source>
</evidence>
<accession>A0A6A4MHF3</accession>